<dbReference type="Gene3D" id="3.40.50.1820">
    <property type="entry name" value="alpha/beta hydrolase"/>
    <property type="match status" value="1"/>
</dbReference>
<keyword evidence="1" id="KW-0378">Hydrolase</keyword>
<dbReference type="Proteomes" id="UP001556367">
    <property type="component" value="Unassembled WGS sequence"/>
</dbReference>
<dbReference type="EMBL" id="JASNQZ010000002">
    <property type="protein sequence ID" value="KAL0959626.1"/>
    <property type="molecule type" value="Genomic_DNA"/>
</dbReference>
<dbReference type="InterPro" id="IPR000639">
    <property type="entry name" value="Epox_hydrolase-like"/>
</dbReference>
<evidence type="ECO:0000313" key="5">
    <source>
        <dbReference type="Proteomes" id="UP001556367"/>
    </source>
</evidence>
<dbReference type="PRINTS" id="PR00412">
    <property type="entry name" value="EPOXHYDRLASE"/>
</dbReference>
<proteinExistence type="inferred from homology"/>
<gene>
    <name evidence="4" type="ORF">HGRIS_011329</name>
</gene>
<reference evidence="5" key="1">
    <citation type="submission" date="2024-06" db="EMBL/GenBank/DDBJ databases">
        <title>Multi-omics analyses provide insights into the biosynthesis of the anticancer antibiotic pleurotin in Hohenbuehelia grisea.</title>
        <authorList>
            <person name="Weaver J.A."/>
            <person name="Alberti F."/>
        </authorList>
    </citation>
    <scope>NUCLEOTIDE SEQUENCE [LARGE SCALE GENOMIC DNA]</scope>
    <source>
        <strain evidence="5">T-177</strain>
    </source>
</reference>
<keyword evidence="5" id="KW-1185">Reference proteome</keyword>
<name>A0ABR3JUW3_9AGAR</name>
<dbReference type="SUPFAM" id="SSF53474">
    <property type="entry name" value="alpha/beta-Hydrolases"/>
    <property type="match status" value="1"/>
</dbReference>
<dbReference type="Pfam" id="PF00561">
    <property type="entry name" value="Abhydrolase_1"/>
    <property type="match status" value="1"/>
</dbReference>
<sequence>MAPRQSDFPGLSSRVTSRTIGVTDLSMHILEAAPENSAPDLKPPLILLLHGFPELAYSWRNVIVPLADAGFRVVAPDQRGYGRTTIRNAKASKDAPWEHAQAIKYDDPLAPFRMLSLVTDIVALVEALGYTEVAAVVGHDFGSMVAGHCALIRPDVFRAVVMMSAPFTGTPSLSAATSSVALPSGAARAPSLPQLADMLLSKLTPPRKHYTMYFSSPEAAEDMAAPPQGLHAFLRAYFHVKSGDWEANQPHRLASMTAQGVAVMPHYYIMPREASMPAVAATQGPSSEEIIEKSLKWLPDDELAVYVSEYSRTGFQGGLNWYRCATDNAWSEDLLVFSRKRIEVPAMFLAGQKDWGVYQIPGAAEVMRDKTCARMDEEDFVLVEGAGHWVQQEASKQVVEQLVRFIGKANPTSLA</sequence>
<accession>A0ABR3JUW3</accession>
<dbReference type="InterPro" id="IPR000073">
    <property type="entry name" value="AB_hydrolase_1"/>
</dbReference>
<dbReference type="PANTHER" id="PTHR43329">
    <property type="entry name" value="EPOXIDE HYDROLASE"/>
    <property type="match status" value="1"/>
</dbReference>
<comment type="caution">
    <text evidence="4">The sequence shown here is derived from an EMBL/GenBank/DDBJ whole genome shotgun (WGS) entry which is preliminary data.</text>
</comment>
<evidence type="ECO:0000256" key="2">
    <source>
        <dbReference type="ARBA" id="ARBA00038334"/>
    </source>
</evidence>
<evidence type="ECO:0000256" key="1">
    <source>
        <dbReference type="ARBA" id="ARBA00022801"/>
    </source>
</evidence>
<comment type="similarity">
    <text evidence="2">Belongs to the AB hydrolase superfamily. Epoxide hydrolase family.</text>
</comment>
<organism evidence="4 5">
    <name type="scientific">Hohenbuehelia grisea</name>
    <dbReference type="NCBI Taxonomy" id="104357"/>
    <lineage>
        <taxon>Eukaryota</taxon>
        <taxon>Fungi</taxon>
        <taxon>Dikarya</taxon>
        <taxon>Basidiomycota</taxon>
        <taxon>Agaricomycotina</taxon>
        <taxon>Agaricomycetes</taxon>
        <taxon>Agaricomycetidae</taxon>
        <taxon>Agaricales</taxon>
        <taxon>Pleurotineae</taxon>
        <taxon>Pleurotaceae</taxon>
        <taxon>Hohenbuehelia</taxon>
    </lineage>
</organism>
<evidence type="ECO:0000259" key="3">
    <source>
        <dbReference type="Pfam" id="PF00561"/>
    </source>
</evidence>
<protein>
    <recommendedName>
        <fullName evidence="3">AB hydrolase-1 domain-containing protein</fullName>
    </recommendedName>
</protein>
<feature type="domain" description="AB hydrolase-1" evidence="3">
    <location>
        <begin position="44"/>
        <end position="169"/>
    </location>
</feature>
<evidence type="ECO:0000313" key="4">
    <source>
        <dbReference type="EMBL" id="KAL0959626.1"/>
    </source>
</evidence>
<dbReference type="InterPro" id="IPR029058">
    <property type="entry name" value="AB_hydrolase_fold"/>
</dbReference>